<evidence type="ECO:0000313" key="9">
    <source>
        <dbReference type="Proteomes" id="UP001240157"/>
    </source>
</evidence>
<dbReference type="EMBL" id="JAVGJF010000531">
    <property type="protein sequence ID" value="MDQ7176886.1"/>
    <property type="molecule type" value="Genomic_DNA"/>
</dbReference>
<keyword evidence="6 7" id="KW-0472">Membrane</keyword>
<feature type="non-terminal residue" evidence="8">
    <location>
        <position position="1"/>
    </location>
</feature>
<proteinExistence type="inferred from homology"/>
<dbReference type="Proteomes" id="UP001240157">
    <property type="component" value="Unassembled WGS sequence"/>
</dbReference>
<keyword evidence="4 7" id="KW-0812">Transmembrane</keyword>
<evidence type="ECO:0000256" key="6">
    <source>
        <dbReference type="ARBA" id="ARBA00023136"/>
    </source>
</evidence>
<evidence type="ECO:0000256" key="5">
    <source>
        <dbReference type="ARBA" id="ARBA00022989"/>
    </source>
</evidence>
<sequence>IIVGLVSGALWAFGQGNQLKSVHLIGVSKTMPISTGMQLVGTTLFSAIFLGEWSTIVQVVMGLIAMILLVVGISLTSLKAKSEGKSDNPEFKKAMGILLLSTIGYVGYVVLGDIFGVSGTDALFFQSIGMAIGGLILSMNHNT</sequence>
<accession>A0ABD5AZR1</accession>
<keyword evidence="3 8" id="KW-0762">Sugar transport</keyword>
<comment type="subcellular location">
    <subcellularLocation>
        <location evidence="1">Endomembrane system</location>
        <topology evidence="1">Multi-pass membrane protein</topology>
    </subcellularLocation>
</comment>
<keyword evidence="3 8" id="KW-0813">Transport</keyword>
<gene>
    <name evidence="8" type="ORF">RCF65_13055</name>
</gene>
<dbReference type="InterPro" id="IPR010651">
    <property type="entry name" value="Sugar_transport"/>
</dbReference>
<evidence type="ECO:0000313" key="8">
    <source>
        <dbReference type="EMBL" id="MDQ7176886.1"/>
    </source>
</evidence>
<comment type="caution">
    <text evidence="8">The sequence shown here is derived from an EMBL/GenBank/DDBJ whole genome shotgun (WGS) entry which is preliminary data.</text>
</comment>
<evidence type="ECO:0000256" key="2">
    <source>
        <dbReference type="ARBA" id="ARBA00006117"/>
    </source>
</evidence>
<evidence type="ECO:0000256" key="7">
    <source>
        <dbReference type="SAM" id="Phobius"/>
    </source>
</evidence>
<reference evidence="8 9" key="1">
    <citation type="submission" date="2023-08" db="EMBL/GenBank/DDBJ databases">
        <title>Whole genome sequencing of Staphylococcus chromogenes NNSch 2386.</title>
        <authorList>
            <person name="Kropotov V.S."/>
            <person name="Boriskina E.V."/>
            <person name="Gordinskaya N.A."/>
            <person name="Shkurkina I.S."/>
            <person name="Kryazhev D.V."/>
            <person name="Alekseeva A.E."/>
            <person name="Makhova M.A."/>
        </authorList>
    </citation>
    <scope>NUCLEOTIDE SEQUENCE [LARGE SCALE GENOMIC DNA]</scope>
    <source>
        <strain evidence="8 9">NNSch 2386</strain>
    </source>
</reference>
<evidence type="ECO:0000256" key="4">
    <source>
        <dbReference type="ARBA" id="ARBA00022692"/>
    </source>
</evidence>
<dbReference type="InterPro" id="IPR037185">
    <property type="entry name" value="EmrE-like"/>
</dbReference>
<dbReference type="Pfam" id="PF06800">
    <property type="entry name" value="Sugar_transport"/>
    <property type="match status" value="1"/>
</dbReference>
<feature type="transmembrane region" description="Helical" evidence="7">
    <location>
        <begin position="56"/>
        <end position="76"/>
    </location>
</feature>
<dbReference type="AlphaFoldDB" id="A0ABD5AZR1"/>
<comment type="similarity">
    <text evidence="2">Belongs to the GRP transporter (TC 2.A.7.5) family.</text>
</comment>
<protein>
    <submittedName>
        <fullName evidence="8">GRP family sugar transporter</fullName>
    </submittedName>
</protein>
<evidence type="ECO:0000256" key="1">
    <source>
        <dbReference type="ARBA" id="ARBA00004127"/>
    </source>
</evidence>
<feature type="non-terminal residue" evidence="8">
    <location>
        <position position="143"/>
    </location>
</feature>
<dbReference type="GO" id="GO:0012505">
    <property type="term" value="C:endomembrane system"/>
    <property type="evidence" value="ECO:0007669"/>
    <property type="project" value="UniProtKB-SubCell"/>
</dbReference>
<keyword evidence="5 7" id="KW-1133">Transmembrane helix</keyword>
<name>A0ABD5AZR1_STACR</name>
<dbReference type="RefSeq" id="WP_308891522.1">
    <property type="nucleotide sequence ID" value="NZ_JAVGJF010000531.1"/>
</dbReference>
<evidence type="ECO:0000256" key="3">
    <source>
        <dbReference type="ARBA" id="ARBA00022597"/>
    </source>
</evidence>
<dbReference type="SUPFAM" id="SSF103481">
    <property type="entry name" value="Multidrug resistance efflux transporter EmrE"/>
    <property type="match status" value="1"/>
</dbReference>
<feature type="transmembrane region" description="Helical" evidence="7">
    <location>
        <begin position="123"/>
        <end position="140"/>
    </location>
</feature>
<feature type="transmembrane region" description="Helical" evidence="7">
    <location>
        <begin position="97"/>
        <end position="117"/>
    </location>
</feature>
<organism evidence="8 9">
    <name type="scientific">Staphylococcus chromogenes</name>
    <name type="common">Staphylococcus hyicus subsp. chromogenes</name>
    <dbReference type="NCBI Taxonomy" id="46126"/>
    <lineage>
        <taxon>Bacteria</taxon>
        <taxon>Bacillati</taxon>
        <taxon>Bacillota</taxon>
        <taxon>Bacilli</taxon>
        <taxon>Bacillales</taxon>
        <taxon>Staphylococcaceae</taxon>
        <taxon>Staphylococcus</taxon>
    </lineage>
</organism>